<comment type="caution">
    <text evidence="2">The sequence shown here is derived from an EMBL/GenBank/DDBJ whole genome shotgun (WGS) entry which is preliminary data.</text>
</comment>
<keyword evidence="1" id="KW-0472">Membrane</keyword>
<dbReference type="OrthoDB" id="3822427at2"/>
<dbReference type="RefSeq" id="WP_098459698.1">
    <property type="nucleotide sequence ID" value="NZ_PDJC01000001.1"/>
</dbReference>
<sequence length="327" mass="33668">MTLLPLSVPGVRLFEPNIGLGILIVAIASFAFASGATVQHLAVGRTVTAGAENRSMGLRQLLSLLVNPRWLLGLGIVALGATMHIVALMMAPVTVVQPVGILAVPWSVLLAAKIHGFKPTRQIWIAVALTIVGIVAFTVISASFAAPVVALPPTMIIVFCVAVYLIGATLGLIGGFGPARLRCLAWATGGSFFYGLSSALVKTTSELLAAGDYLHSPLFWVVVSFLLCSYATGGWMVQQGYANGPAEIVVGSMTTTDPIVGVTFGMVVLGEGALLTVAPSLGMLISGAVAISGVVLLSRFHPESHKYLAAAPAASEPSSVAAVDEPV</sequence>
<keyword evidence="1" id="KW-1133">Transmembrane helix</keyword>
<keyword evidence="3" id="KW-1185">Reference proteome</keyword>
<dbReference type="EMBL" id="PDJC01000001">
    <property type="protein sequence ID" value="PFG16127.1"/>
    <property type="molecule type" value="Genomic_DNA"/>
</dbReference>
<feature type="transmembrane region" description="Helical" evidence="1">
    <location>
        <begin position="183"/>
        <end position="201"/>
    </location>
</feature>
<proteinExistence type="predicted"/>
<name>A0A2A9CNU3_9ACTN</name>
<feature type="transmembrane region" description="Helical" evidence="1">
    <location>
        <begin position="124"/>
        <end position="149"/>
    </location>
</feature>
<feature type="transmembrane region" description="Helical" evidence="1">
    <location>
        <begin position="95"/>
        <end position="112"/>
    </location>
</feature>
<feature type="transmembrane region" description="Helical" evidence="1">
    <location>
        <begin position="64"/>
        <end position="89"/>
    </location>
</feature>
<feature type="transmembrane region" description="Helical" evidence="1">
    <location>
        <begin position="20"/>
        <end position="43"/>
    </location>
</feature>
<reference evidence="2 3" key="1">
    <citation type="submission" date="2017-10" db="EMBL/GenBank/DDBJ databases">
        <title>Sequencing the genomes of 1000 actinobacteria strains.</title>
        <authorList>
            <person name="Klenk H.-P."/>
        </authorList>
    </citation>
    <scope>NUCLEOTIDE SEQUENCE [LARGE SCALE GENOMIC DNA]</scope>
    <source>
        <strain evidence="2 3">DSM 15597</strain>
    </source>
</reference>
<organism evidence="2 3">
    <name type="scientific">Propionicimonas paludicola</name>
    <dbReference type="NCBI Taxonomy" id="185243"/>
    <lineage>
        <taxon>Bacteria</taxon>
        <taxon>Bacillati</taxon>
        <taxon>Actinomycetota</taxon>
        <taxon>Actinomycetes</taxon>
        <taxon>Propionibacteriales</taxon>
        <taxon>Nocardioidaceae</taxon>
        <taxon>Propionicimonas</taxon>
    </lineage>
</organism>
<feature type="transmembrane region" description="Helical" evidence="1">
    <location>
        <begin position="213"/>
        <end position="236"/>
    </location>
</feature>
<dbReference type="Proteomes" id="UP000226079">
    <property type="component" value="Unassembled WGS sequence"/>
</dbReference>
<feature type="transmembrane region" description="Helical" evidence="1">
    <location>
        <begin position="155"/>
        <end position="176"/>
    </location>
</feature>
<evidence type="ECO:0000313" key="2">
    <source>
        <dbReference type="EMBL" id="PFG16127.1"/>
    </source>
</evidence>
<feature type="transmembrane region" description="Helical" evidence="1">
    <location>
        <begin position="275"/>
        <end position="297"/>
    </location>
</feature>
<dbReference type="PANTHER" id="PTHR40761:SF1">
    <property type="entry name" value="CONSERVED INTEGRAL MEMBRANE ALANINE VALINE AND LEUCINE RICH PROTEIN-RELATED"/>
    <property type="match status" value="1"/>
</dbReference>
<feature type="transmembrane region" description="Helical" evidence="1">
    <location>
        <begin position="248"/>
        <end position="269"/>
    </location>
</feature>
<evidence type="ECO:0000256" key="1">
    <source>
        <dbReference type="SAM" id="Phobius"/>
    </source>
</evidence>
<dbReference type="AlphaFoldDB" id="A0A2A9CNU3"/>
<dbReference type="PANTHER" id="PTHR40761">
    <property type="entry name" value="CONSERVED INTEGRAL MEMBRANE ALANINE VALINE AND LEUCINE RICH PROTEIN-RELATED"/>
    <property type="match status" value="1"/>
</dbReference>
<keyword evidence="1" id="KW-0812">Transmembrane</keyword>
<protein>
    <recommendedName>
        <fullName evidence="4">Magnesium transporter NIPA</fullName>
    </recommendedName>
</protein>
<evidence type="ECO:0000313" key="3">
    <source>
        <dbReference type="Proteomes" id="UP000226079"/>
    </source>
</evidence>
<accession>A0A2A9CNU3</accession>
<evidence type="ECO:0008006" key="4">
    <source>
        <dbReference type="Google" id="ProtNLM"/>
    </source>
</evidence>
<gene>
    <name evidence="2" type="ORF">ATK74_0659</name>
</gene>